<dbReference type="SUPFAM" id="SSF52540">
    <property type="entry name" value="P-loop containing nucleoside triphosphate hydrolases"/>
    <property type="match status" value="1"/>
</dbReference>
<feature type="transmembrane region" description="Helical" evidence="8">
    <location>
        <begin position="261"/>
        <end position="282"/>
    </location>
</feature>
<evidence type="ECO:0000313" key="11">
    <source>
        <dbReference type="Proteomes" id="UP000515158"/>
    </source>
</evidence>
<evidence type="ECO:0000256" key="7">
    <source>
        <dbReference type="ARBA" id="ARBA00023136"/>
    </source>
</evidence>
<evidence type="ECO:0000313" key="12">
    <source>
        <dbReference type="RefSeq" id="XP_034240487.1"/>
    </source>
</evidence>
<feature type="transmembrane region" description="Helical" evidence="8">
    <location>
        <begin position="109"/>
        <end position="130"/>
    </location>
</feature>
<feature type="domain" description="ABC transporter" evidence="9">
    <location>
        <begin position="438"/>
        <end position="688"/>
    </location>
</feature>
<dbReference type="AlphaFoldDB" id="A0A6P8Z1M3"/>
<feature type="transmembrane region" description="Helical" evidence="8">
    <location>
        <begin position="156"/>
        <end position="180"/>
    </location>
</feature>
<dbReference type="PROSITE" id="PS50929">
    <property type="entry name" value="ABC_TM1F"/>
    <property type="match status" value="1"/>
</dbReference>
<evidence type="ECO:0000259" key="9">
    <source>
        <dbReference type="PROSITE" id="PS50893"/>
    </source>
</evidence>
<dbReference type="FunFam" id="3.40.50.300:FF:000251">
    <property type="entry name" value="ABC transporter B family member 19"/>
    <property type="match status" value="1"/>
</dbReference>
<dbReference type="Pfam" id="PF00664">
    <property type="entry name" value="ABC_membrane"/>
    <property type="match status" value="1"/>
</dbReference>
<dbReference type="GO" id="GO:0090374">
    <property type="term" value="P:oligopeptide export from mitochondrion"/>
    <property type="evidence" value="ECO:0007669"/>
    <property type="project" value="TreeGrafter"/>
</dbReference>
<evidence type="ECO:0000256" key="2">
    <source>
        <dbReference type="ARBA" id="ARBA00007577"/>
    </source>
</evidence>
<dbReference type="PANTHER" id="PTHR43394:SF1">
    <property type="entry name" value="ATP-BINDING CASSETTE SUB-FAMILY B MEMBER 10, MITOCHONDRIAL"/>
    <property type="match status" value="1"/>
</dbReference>
<dbReference type="Proteomes" id="UP000515158">
    <property type="component" value="Unplaced"/>
</dbReference>
<dbReference type="OrthoDB" id="6500128at2759"/>
<dbReference type="InterPro" id="IPR011527">
    <property type="entry name" value="ABC1_TM_dom"/>
</dbReference>
<keyword evidence="3 8" id="KW-0812">Transmembrane</keyword>
<keyword evidence="11" id="KW-1185">Reference proteome</keyword>
<dbReference type="InterPro" id="IPR039421">
    <property type="entry name" value="Type_1_exporter"/>
</dbReference>
<dbReference type="GO" id="GO:0005743">
    <property type="term" value="C:mitochondrial inner membrane"/>
    <property type="evidence" value="ECO:0007669"/>
    <property type="project" value="TreeGrafter"/>
</dbReference>
<organism evidence="12">
    <name type="scientific">Thrips palmi</name>
    <name type="common">Melon thrips</name>
    <dbReference type="NCBI Taxonomy" id="161013"/>
    <lineage>
        <taxon>Eukaryota</taxon>
        <taxon>Metazoa</taxon>
        <taxon>Ecdysozoa</taxon>
        <taxon>Arthropoda</taxon>
        <taxon>Hexapoda</taxon>
        <taxon>Insecta</taxon>
        <taxon>Pterygota</taxon>
        <taxon>Neoptera</taxon>
        <taxon>Paraneoptera</taxon>
        <taxon>Thysanoptera</taxon>
        <taxon>Terebrantia</taxon>
        <taxon>Thripoidea</taxon>
        <taxon>Thripidae</taxon>
        <taxon>Thrips</taxon>
    </lineage>
</organism>
<evidence type="ECO:0000256" key="4">
    <source>
        <dbReference type="ARBA" id="ARBA00022741"/>
    </source>
</evidence>
<dbReference type="GO" id="GO:0016887">
    <property type="term" value="F:ATP hydrolysis activity"/>
    <property type="evidence" value="ECO:0007669"/>
    <property type="project" value="InterPro"/>
</dbReference>
<dbReference type="RefSeq" id="XP_034240487.1">
    <property type="nucleotide sequence ID" value="XM_034384596.1"/>
</dbReference>
<evidence type="ECO:0000259" key="10">
    <source>
        <dbReference type="PROSITE" id="PS50929"/>
    </source>
</evidence>
<reference evidence="12 13" key="1">
    <citation type="submission" date="2025-04" db="UniProtKB">
        <authorList>
            <consortium name="RefSeq"/>
        </authorList>
    </citation>
    <scope>IDENTIFICATION</scope>
    <source>
        <tissue evidence="12 13">Total insect</tissue>
    </source>
</reference>
<dbReference type="PANTHER" id="PTHR43394">
    <property type="entry name" value="ATP-DEPENDENT PERMEASE MDL1, MITOCHONDRIAL"/>
    <property type="match status" value="1"/>
</dbReference>
<dbReference type="GO" id="GO:0015421">
    <property type="term" value="F:ABC-type oligopeptide transporter activity"/>
    <property type="evidence" value="ECO:0007669"/>
    <property type="project" value="TreeGrafter"/>
</dbReference>
<feature type="domain" description="ABC transmembrane type-1" evidence="10">
    <location>
        <begin position="110"/>
        <end position="403"/>
    </location>
</feature>
<feature type="transmembrane region" description="Helical" evidence="8">
    <location>
        <begin position="376"/>
        <end position="398"/>
    </location>
</feature>
<comment type="similarity">
    <text evidence="2">Belongs to the ABC transporter superfamily. ABCB family. Multidrug resistance exporter (TC 3.A.1.201) subfamily.</text>
</comment>
<dbReference type="PROSITE" id="PS00211">
    <property type="entry name" value="ABC_TRANSPORTER_1"/>
    <property type="match status" value="1"/>
</dbReference>
<dbReference type="SMART" id="SM00382">
    <property type="entry name" value="AAA"/>
    <property type="match status" value="1"/>
</dbReference>
<dbReference type="KEGG" id="tpal:117644888"/>
<dbReference type="InterPro" id="IPR027417">
    <property type="entry name" value="P-loop_NTPase"/>
</dbReference>
<dbReference type="Gene3D" id="1.20.1560.10">
    <property type="entry name" value="ABC transporter type 1, transmembrane domain"/>
    <property type="match status" value="1"/>
</dbReference>
<evidence type="ECO:0000256" key="3">
    <source>
        <dbReference type="ARBA" id="ARBA00022692"/>
    </source>
</evidence>
<comment type="subcellular location">
    <subcellularLocation>
        <location evidence="1">Membrane</location>
        <topology evidence="1">Multi-pass membrane protein</topology>
    </subcellularLocation>
</comment>
<evidence type="ECO:0000256" key="5">
    <source>
        <dbReference type="ARBA" id="ARBA00022840"/>
    </source>
</evidence>
<sequence length="695" mass="76141">MIALLKSARSSFISHQILISCNRSHITTTVRQFYGLNHLRPGIQRVDIRNILSTQAYVLRKNVNLGLSKMYYSKGVQTNVASSGSKLKQIDRQYLKRLISLAKPERWKLAGGILFLLVSSAVTMSVPFAIGKLIDMINEQLKSSSEMDKEKLQKQLSQFCGVLLLVFALGGACNAGRVFLMNTAGQRISKSIREKVYQSMIRQETAFFDRHKTGELLSRLSSDTLTVSELLSVKFSDGVRSIISVSAGLTMMFYTSTKLSFLTLVGVVPPIAFLLVVVGKYIRILSKQVQGSLAAANQVAEERFSNIRVVKTFGHEKYECNLYSKKLEDLLQLVYKEAKVRALFFGLTGFSGNVVLVSALYVGAPMLGDSTVTVGQLSSFLIYAGYVSLSASGIANLWSDVNKGLGASAHLWDILDRKSDYTYNAGGIIPESKPRGQVEFENVTFAYPSRSDVTVLNGLNLSIPAGAMTAVVGGSGSGKSTIASLLLRFYYPHSGQILFDGQSVKELDWTWLRKNVALVSQEPVLFSGSIRDNIAYGSVVCDEPSDASTDIFSRIPEEEIWKAAKIANADKFISMLPNGLDTIVGERGITLSGGQRQRIAIARALMRDPKVLLLDEATSALDAESEHLVQDALEKIMLGRTVLVIAHRLSTVRNADQIAVLENGGIAELGSYDELMAKENGAFKTLVRLQTFQTS</sequence>
<accession>A0A6P8Z1M3</accession>
<dbReference type="SUPFAM" id="SSF90123">
    <property type="entry name" value="ABC transporter transmembrane region"/>
    <property type="match status" value="1"/>
</dbReference>
<keyword evidence="5" id="KW-0067">ATP-binding</keyword>
<dbReference type="PIRSF" id="PIRSF002773">
    <property type="entry name" value="ABC_prm/ATPase_B"/>
    <property type="match status" value="1"/>
</dbReference>
<evidence type="ECO:0000256" key="8">
    <source>
        <dbReference type="SAM" id="Phobius"/>
    </source>
</evidence>
<keyword evidence="4" id="KW-0547">Nucleotide-binding</keyword>
<dbReference type="Gene3D" id="3.40.50.300">
    <property type="entry name" value="P-loop containing nucleotide triphosphate hydrolases"/>
    <property type="match status" value="1"/>
</dbReference>
<evidence type="ECO:0000313" key="13">
    <source>
        <dbReference type="RefSeq" id="XP_034240495.1"/>
    </source>
</evidence>
<dbReference type="CDD" id="cd03249">
    <property type="entry name" value="ABC_MTABC3_MDL1_MDL2"/>
    <property type="match status" value="1"/>
</dbReference>
<name>A0A6P8Z1M3_THRPL</name>
<dbReference type="InterPro" id="IPR036640">
    <property type="entry name" value="ABC1_TM_sf"/>
</dbReference>
<dbReference type="PROSITE" id="PS51257">
    <property type="entry name" value="PROKAR_LIPOPROTEIN"/>
    <property type="match status" value="1"/>
</dbReference>
<dbReference type="PROSITE" id="PS50893">
    <property type="entry name" value="ABC_TRANSPORTER_2"/>
    <property type="match status" value="1"/>
</dbReference>
<dbReference type="InterPro" id="IPR003439">
    <property type="entry name" value="ABC_transporter-like_ATP-bd"/>
</dbReference>
<dbReference type="GeneID" id="117644888"/>
<dbReference type="Pfam" id="PF00005">
    <property type="entry name" value="ABC_tran"/>
    <property type="match status" value="1"/>
</dbReference>
<gene>
    <name evidence="12 13" type="primary">LOC117644888</name>
</gene>
<protein>
    <submittedName>
        <fullName evidence="12 13">ATP-binding cassette sub-family B member 10, mitochondrial-like isoform X1</fullName>
    </submittedName>
</protein>
<evidence type="ECO:0000256" key="1">
    <source>
        <dbReference type="ARBA" id="ARBA00004141"/>
    </source>
</evidence>
<dbReference type="GO" id="GO:0005524">
    <property type="term" value="F:ATP binding"/>
    <property type="evidence" value="ECO:0007669"/>
    <property type="project" value="UniProtKB-KW"/>
</dbReference>
<keyword evidence="6 8" id="KW-1133">Transmembrane helix</keyword>
<keyword evidence="7 8" id="KW-0472">Membrane</keyword>
<dbReference type="CDD" id="cd18573">
    <property type="entry name" value="ABC_6TM_ABCB10_like"/>
    <property type="match status" value="1"/>
</dbReference>
<dbReference type="InterPro" id="IPR017871">
    <property type="entry name" value="ABC_transporter-like_CS"/>
</dbReference>
<dbReference type="InterPro" id="IPR003593">
    <property type="entry name" value="AAA+_ATPase"/>
</dbReference>
<feature type="transmembrane region" description="Helical" evidence="8">
    <location>
        <begin position="342"/>
        <end position="364"/>
    </location>
</feature>
<evidence type="ECO:0000256" key="6">
    <source>
        <dbReference type="ARBA" id="ARBA00022989"/>
    </source>
</evidence>
<proteinExistence type="inferred from homology"/>
<dbReference type="RefSeq" id="XP_034240495.1">
    <property type="nucleotide sequence ID" value="XM_034384604.1"/>
</dbReference>